<accession>A0A218XY94</accession>
<proteinExistence type="predicted"/>
<name>A0A218XY94_PUNGR</name>
<dbReference type="Proteomes" id="UP000197138">
    <property type="component" value="Unassembled WGS sequence"/>
</dbReference>
<dbReference type="EMBL" id="MTKT01000661">
    <property type="protein sequence ID" value="OWM89983.1"/>
    <property type="molecule type" value="Genomic_DNA"/>
</dbReference>
<organism evidence="1 2">
    <name type="scientific">Punica granatum</name>
    <name type="common">Pomegranate</name>
    <dbReference type="NCBI Taxonomy" id="22663"/>
    <lineage>
        <taxon>Eukaryota</taxon>
        <taxon>Viridiplantae</taxon>
        <taxon>Streptophyta</taxon>
        <taxon>Embryophyta</taxon>
        <taxon>Tracheophyta</taxon>
        <taxon>Spermatophyta</taxon>
        <taxon>Magnoliopsida</taxon>
        <taxon>eudicotyledons</taxon>
        <taxon>Gunneridae</taxon>
        <taxon>Pentapetalae</taxon>
        <taxon>rosids</taxon>
        <taxon>malvids</taxon>
        <taxon>Myrtales</taxon>
        <taxon>Lythraceae</taxon>
        <taxon>Punica</taxon>
    </lineage>
</organism>
<evidence type="ECO:0000313" key="1">
    <source>
        <dbReference type="EMBL" id="OWM89983.1"/>
    </source>
</evidence>
<gene>
    <name evidence="1" type="ORF">CDL15_Pgr012620</name>
</gene>
<dbReference type="AlphaFoldDB" id="A0A218XY94"/>
<protein>
    <submittedName>
        <fullName evidence="1">Uncharacterized protein</fullName>
    </submittedName>
</protein>
<evidence type="ECO:0000313" key="2">
    <source>
        <dbReference type="Proteomes" id="UP000197138"/>
    </source>
</evidence>
<reference evidence="2" key="1">
    <citation type="journal article" date="2017" name="Plant J.">
        <title>The pomegranate (Punica granatum L.) genome and the genomics of punicalagin biosynthesis.</title>
        <authorList>
            <person name="Qin G."/>
            <person name="Xu C."/>
            <person name="Ming R."/>
            <person name="Tang H."/>
            <person name="Guyot R."/>
            <person name="Kramer E.M."/>
            <person name="Hu Y."/>
            <person name="Yi X."/>
            <person name="Qi Y."/>
            <person name="Xu X."/>
            <person name="Gao Z."/>
            <person name="Pan H."/>
            <person name="Jian J."/>
            <person name="Tian Y."/>
            <person name="Yue Z."/>
            <person name="Xu Y."/>
        </authorList>
    </citation>
    <scope>NUCLEOTIDE SEQUENCE [LARGE SCALE GENOMIC DNA]</scope>
    <source>
        <strain evidence="2">cv. Dabenzi</strain>
    </source>
</reference>
<comment type="caution">
    <text evidence="1">The sequence shown here is derived from an EMBL/GenBank/DDBJ whole genome shotgun (WGS) entry which is preliminary data.</text>
</comment>
<sequence>MIPSLGPVITLNSSNKSLHHSDFLISSLLNGNDYLMCSALRPQSKLGCVDGTRLRVPTRKSGQTATR</sequence>